<name>A0ABW2QTZ4_9NEIS</name>
<organism evidence="2 3">
    <name type="scientific">Iodobacter arcticus</name>
    <dbReference type="NCBI Taxonomy" id="590593"/>
    <lineage>
        <taxon>Bacteria</taxon>
        <taxon>Pseudomonadati</taxon>
        <taxon>Pseudomonadota</taxon>
        <taxon>Betaproteobacteria</taxon>
        <taxon>Neisseriales</taxon>
        <taxon>Chitinibacteraceae</taxon>
        <taxon>Iodobacter</taxon>
    </lineage>
</organism>
<dbReference type="Gene3D" id="2.40.50.180">
    <property type="entry name" value="CheA-289, Domain 4"/>
    <property type="match status" value="2"/>
</dbReference>
<keyword evidence="3" id="KW-1185">Reference proteome</keyword>
<comment type="caution">
    <text evidence="2">The sequence shown here is derived from an EMBL/GenBank/DDBJ whole genome shotgun (WGS) entry which is preliminary data.</text>
</comment>
<dbReference type="RefSeq" id="WP_380186178.1">
    <property type="nucleotide sequence ID" value="NZ_JBHTBQ010000006.1"/>
</dbReference>
<feature type="domain" description="CheW-like" evidence="1">
    <location>
        <begin position="5"/>
        <end position="147"/>
    </location>
</feature>
<accession>A0ABW2QTZ4</accession>
<protein>
    <submittedName>
        <fullName evidence="2">Chemotaxis protein CheW</fullName>
    </submittedName>
</protein>
<dbReference type="SUPFAM" id="SSF50341">
    <property type="entry name" value="CheW-like"/>
    <property type="match status" value="2"/>
</dbReference>
<gene>
    <name evidence="2" type="ORF">ACFQNF_03655</name>
</gene>
<dbReference type="SMART" id="SM00260">
    <property type="entry name" value="CheW"/>
    <property type="match status" value="2"/>
</dbReference>
<feature type="domain" description="CheW-like" evidence="1">
    <location>
        <begin position="192"/>
        <end position="332"/>
    </location>
</feature>
<dbReference type="InterPro" id="IPR036061">
    <property type="entry name" value="CheW-like_dom_sf"/>
</dbReference>
<sequence>MEISSNLYFVFSLNNALYAIDALAVNMTFSLPAIRNMEDAPSYIAGVINLRGSIIPVLDLSLLLGGGTQEKNLSDAILVMQNGKALVGMIVNEVLDVINISSEQIDIPPRLEGKKQRHTSLVLGMARVDEQIISILDHSRLMDQESDLMLDEQQHNDLYKTPDVPSNGDKSIYQKRAAELMRKVEADSDSETLQLAVVLLGQEYFGMDIRYVNEFTKIKNIIPLPNCPQHVLGNMNLRGSILTIIDIRNTLGMYSETFNHSAKIVVSSAGDILVGVAVDEIDDIVQVSPTDVVPLPASTHSDVLRYVMGTVHYNQKAMTILNLPEILKNKDLVVNER</sequence>
<evidence type="ECO:0000313" key="3">
    <source>
        <dbReference type="Proteomes" id="UP001596473"/>
    </source>
</evidence>
<dbReference type="Proteomes" id="UP001596473">
    <property type="component" value="Unassembled WGS sequence"/>
</dbReference>
<dbReference type="PROSITE" id="PS50851">
    <property type="entry name" value="CHEW"/>
    <property type="match status" value="2"/>
</dbReference>
<dbReference type="InterPro" id="IPR002545">
    <property type="entry name" value="CheW-lke_dom"/>
</dbReference>
<dbReference type="PANTHER" id="PTHR22617">
    <property type="entry name" value="CHEMOTAXIS SENSOR HISTIDINE KINASE-RELATED"/>
    <property type="match status" value="1"/>
</dbReference>
<proteinExistence type="predicted"/>
<dbReference type="PANTHER" id="PTHR22617:SF23">
    <property type="entry name" value="CHEMOTAXIS PROTEIN CHEW"/>
    <property type="match status" value="1"/>
</dbReference>
<dbReference type="EMBL" id="JBHTBQ010000006">
    <property type="protein sequence ID" value="MFC7418969.1"/>
    <property type="molecule type" value="Genomic_DNA"/>
</dbReference>
<evidence type="ECO:0000259" key="1">
    <source>
        <dbReference type="PROSITE" id="PS50851"/>
    </source>
</evidence>
<dbReference type="InterPro" id="IPR039315">
    <property type="entry name" value="CheW"/>
</dbReference>
<dbReference type="Gene3D" id="2.30.30.40">
    <property type="entry name" value="SH3 Domains"/>
    <property type="match status" value="2"/>
</dbReference>
<dbReference type="Pfam" id="PF01584">
    <property type="entry name" value="CheW"/>
    <property type="match status" value="2"/>
</dbReference>
<reference evidence="3" key="1">
    <citation type="journal article" date="2019" name="Int. J. Syst. Evol. Microbiol.">
        <title>The Global Catalogue of Microorganisms (GCM) 10K type strain sequencing project: providing services to taxonomists for standard genome sequencing and annotation.</title>
        <authorList>
            <consortium name="The Broad Institute Genomics Platform"/>
            <consortium name="The Broad Institute Genome Sequencing Center for Infectious Disease"/>
            <person name="Wu L."/>
            <person name="Ma J."/>
        </authorList>
    </citation>
    <scope>NUCLEOTIDE SEQUENCE [LARGE SCALE GENOMIC DNA]</scope>
    <source>
        <strain evidence="3">CCUG 62945</strain>
    </source>
</reference>
<evidence type="ECO:0000313" key="2">
    <source>
        <dbReference type="EMBL" id="MFC7418969.1"/>
    </source>
</evidence>